<evidence type="ECO:0000256" key="7">
    <source>
        <dbReference type="ARBA" id="ARBA00048478"/>
    </source>
</evidence>
<keyword evidence="3 8" id="KW-0547">Nucleotide-binding</keyword>
<dbReference type="AlphaFoldDB" id="Q2SCF5"/>
<evidence type="ECO:0000256" key="6">
    <source>
        <dbReference type="ARBA" id="ARBA00047615"/>
    </source>
</evidence>
<dbReference type="InterPro" id="IPR003136">
    <property type="entry name" value="Cytidylate_kin"/>
</dbReference>
<keyword evidence="11" id="KW-1185">Reference proteome</keyword>
<dbReference type="InterPro" id="IPR011994">
    <property type="entry name" value="Cytidylate_kinase_dom"/>
</dbReference>
<dbReference type="OrthoDB" id="9807434at2"/>
<keyword evidence="2 8" id="KW-0808">Transferase</keyword>
<keyword evidence="5 8" id="KW-0067">ATP-binding</keyword>
<dbReference type="Pfam" id="PF02224">
    <property type="entry name" value="Cytidylate_kin"/>
    <property type="match status" value="1"/>
</dbReference>
<gene>
    <name evidence="8 10" type="primary">cmk</name>
    <name evidence="10" type="ordered locus">HCH_04979</name>
</gene>
<dbReference type="HAMAP" id="MF_00238">
    <property type="entry name" value="Cytidyl_kinase_type1"/>
    <property type="match status" value="1"/>
</dbReference>
<proteinExistence type="inferred from homology"/>
<feature type="binding site" evidence="8">
    <location>
        <begin position="14"/>
        <end position="22"/>
    </location>
    <ligand>
        <name>ATP</name>
        <dbReference type="ChEBI" id="CHEBI:30616"/>
    </ligand>
</feature>
<dbReference type="PANTHER" id="PTHR21299:SF2">
    <property type="entry name" value="CYTIDYLATE KINASE"/>
    <property type="match status" value="1"/>
</dbReference>
<keyword evidence="8" id="KW-0963">Cytoplasm</keyword>
<comment type="subcellular location">
    <subcellularLocation>
        <location evidence="8">Cytoplasm</location>
    </subcellularLocation>
</comment>
<evidence type="ECO:0000256" key="3">
    <source>
        <dbReference type="ARBA" id="ARBA00022741"/>
    </source>
</evidence>
<dbReference type="GO" id="GO:0005829">
    <property type="term" value="C:cytosol"/>
    <property type="evidence" value="ECO:0007669"/>
    <property type="project" value="TreeGrafter"/>
</dbReference>
<evidence type="ECO:0000256" key="4">
    <source>
        <dbReference type="ARBA" id="ARBA00022777"/>
    </source>
</evidence>
<evidence type="ECO:0000256" key="5">
    <source>
        <dbReference type="ARBA" id="ARBA00022840"/>
    </source>
</evidence>
<dbReference type="SUPFAM" id="SSF52540">
    <property type="entry name" value="P-loop containing nucleoside triphosphate hydrolases"/>
    <property type="match status" value="1"/>
</dbReference>
<keyword evidence="4 8" id="KW-0418">Kinase</keyword>
<dbReference type="GO" id="GO:0005524">
    <property type="term" value="F:ATP binding"/>
    <property type="evidence" value="ECO:0007669"/>
    <property type="project" value="UniProtKB-UniRule"/>
</dbReference>
<evidence type="ECO:0000313" key="10">
    <source>
        <dbReference type="EMBL" id="ABC31669.1"/>
    </source>
</evidence>
<dbReference type="HOGENOM" id="CLU_079959_2_0_6"/>
<dbReference type="KEGG" id="hch:HCH_04979"/>
<sequence>MKVSSGIPVITLDGPSGSGKGTIAQLTAQALGWNILDSGALYRLTALSAERQGVDLADENAVAKVAETLDVRFEARTPGQPVSVILMGDDVTLEIRTETCGAMASRVAAYPLVRAALLQRQRDFQSAPGLVADGRDMGTVVFPDAPCKIFMTASAEVRARRRYDQLKQQGESVKISHLLNEIKERDERDMNRSNAPLRPADDAVVLDTSDFSVDEVLEKVLQIWSSRQS</sequence>
<dbReference type="STRING" id="349521.HCH_04979"/>
<dbReference type="RefSeq" id="WP_011398734.1">
    <property type="nucleotide sequence ID" value="NC_007645.1"/>
</dbReference>
<dbReference type="InterPro" id="IPR027417">
    <property type="entry name" value="P-loop_NTPase"/>
</dbReference>
<comment type="catalytic activity">
    <reaction evidence="6 8">
        <text>dCMP + ATP = dCDP + ADP</text>
        <dbReference type="Rhea" id="RHEA:25094"/>
        <dbReference type="ChEBI" id="CHEBI:30616"/>
        <dbReference type="ChEBI" id="CHEBI:57566"/>
        <dbReference type="ChEBI" id="CHEBI:58593"/>
        <dbReference type="ChEBI" id="CHEBI:456216"/>
        <dbReference type="EC" id="2.7.4.25"/>
    </reaction>
</comment>
<dbReference type="EC" id="2.7.4.25" evidence="8"/>
<organism evidence="10 11">
    <name type="scientific">Hahella chejuensis (strain KCTC 2396)</name>
    <dbReference type="NCBI Taxonomy" id="349521"/>
    <lineage>
        <taxon>Bacteria</taxon>
        <taxon>Pseudomonadati</taxon>
        <taxon>Pseudomonadota</taxon>
        <taxon>Gammaproteobacteria</taxon>
        <taxon>Oceanospirillales</taxon>
        <taxon>Hahellaceae</taxon>
        <taxon>Hahella</taxon>
    </lineage>
</organism>
<dbReference type="GO" id="GO:0036431">
    <property type="term" value="F:dCMP kinase activity"/>
    <property type="evidence" value="ECO:0007669"/>
    <property type="project" value="InterPro"/>
</dbReference>
<comment type="catalytic activity">
    <reaction evidence="7 8">
        <text>CMP + ATP = CDP + ADP</text>
        <dbReference type="Rhea" id="RHEA:11600"/>
        <dbReference type="ChEBI" id="CHEBI:30616"/>
        <dbReference type="ChEBI" id="CHEBI:58069"/>
        <dbReference type="ChEBI" id="CHEBI:60377"/>
        <dbReference type="ChEBI" id="CHEBI:456216"/>
        <dbReference type="EC" id="2.7.4.25"/>
    </reaction>
</comment>
<protein>
    <recommendedName>
        <fullName evidence="8">Cytidylate kinase</fullName>
        <shortName evidence="8">CK</shortName>
        <ecNumber evidence="8">2.7.4.25</ecNumber>
    </recommendedName>
    <alternativeName>
        <fullName evidence="8">Cytidine monophosphate kinase</fullName>
        <shortName evidence="8">CMP kinase</shortName>
    </alternativeName>
</protein>
<evidence type="ECO:0000313" key="11">
    <source>
        <dbReference type="Proteomes" id="UP000000238"/>
    </source>
</evidence>
<evidence type="ECO:0000256" key="2">
    <source>
        <dbReference type="ARBA" id="ARBA00022679"/>
    </source>
</evidence>
<evidence type="ECO:0000256" key="8">
    <source>
        <dbReference type="HAMAP-Rule" id="MF_00238"/>
    </source>
</evidence>
<dbReference type="GO" id="GO:0006220">
    <property type="term" value="P:pyrimidine nucleotide metabolic process"/>
    <property type="evidence" value="ECO:0007669"/>
    <property type="project" value="UniProtKB-UniRule"/>
</dbReference>
<dbReference type="CDD" id="cd02020">
    <property type="entry name" value="CMPK"/>
    <property type="match status" value="1"/>
</dbReference>
<dbReference type="Proteomes" id="UP000000238">
    <property type="component" value="Chromosome"/>
</dbReference>
<reference evidence="10 11" key="1">
    <citation type="journal article" date="2005" name="Nucleic Acids Res.">
        <title>Genomic blueprint of Hahella chejuensis, a marine microbe producing an algicidal agent.</title>
        <authorList>
            <person name="Jeong H."/>
            <person name="Yim J.H."/>
            <person name="Lee C."/>
            <person name="Choi S.-H."/>
            <person name="Park Y.K."/>
            <person name="Yoon S.H."/>
            <person name="Hur C.-G."/>
            <person name="Kang H.-Y."/>
            <person name="Kim D."/>
            <person name="Lee H.H."/>
            <person name="Park K.H."/>
            <person name="Park S.-H."/>
            <person name="Park H.-S."/>
            <person name="Lee H.K."/>
            <person name="Oh T.K."/>
            <person name="Kim J.F."/>
        </authorList>
    </citation>
    <scope>NUCLEOTIDE SEQUENCE [LARGE SCALE GENOMIC DNA]</scope>
    <source>
        <strain evidence="10 11">KCTC 2396</strain>
    </source>
</reference>
<dbReference type="EMBL" id="CP000155">
    <property type="protein sequence ID" value="ABC31669.1"/>
    <property type="molecule type" value="Genomic_DNA"/>
</dbReference>
<dbReference type="PANTHER" id="PTHR21299">
    <property type="entry name" value="CYTIDYLATE KINASE/PANTOATE-BETA-ALANINE LIGASE"/>
    <property type="match status" value="1"/>
</dbReference>
<dbReference type="GO" id="GO:0036430">
    <property type="term" value="F:CMP kinase activity"/>
    <property type="evidence" value="ECO:0007669"/>
    <property type="project" value="RHEA"/>
</dbReference>
<dbReference type="NCBIfam" id="TIGR00017">
    <property type="entry name" value="cmk"/>
    <property type="match status" value="1"/>
</dbReference>
<name>Q2SCF5_HAHCH</name>
<dbReference type="Gene3D" id="3.40.50.300">
    <property type="entry name" value="P-loop containing nucleotide triphosphate hydrolases"/>
    <property type="match status" value="1"/>
</dbReference>
<accession>Q2SCF5</accession>
<evidence type="ECO:0000256" key="1">
    <source>
        <dbReference type="ARBA" id="ARBA00009427"/>
    </source>
</evidence>
<evidence type="ECO:0000259" key="9">
    <source>
        <dbReference type="Pfam" id="PF02224"/>
    </source>
</evidence>
<dbReference type="GO" id="GO:0015949">
    <property type="term" value="P:nucleobase-containing small molecule interconversion"/>
    <property type="evidence" value="ECO:0007669"/>
    <property type="project" value="TreeGrafter"/>
</dbReference>
<feature type="domain" description="Cytidylate kinase" evidence="9">
    <location>
        <begin position="10"/>
        <end position="223"/>
    </location>
</feature>
<dbReference type="eggNOG" id="COG0283">
    <property type="taxonomic scope" value="Bacteria"/>
</dbReference>
<comment type="similarity">
    <text evidence="1 8">Belongs to the cytidylate kinase family. Type 1 subfamily.</text>
</comment>